<dbReference type="EMBL" id="JADKNH010000004">
    <property type="protein sequence ID" value="MBF4693080.1"/>
    <property type="molecule type" value="Genomic_DNA"/>
</dbReference>
<dbReference type="InterPro" id="IPR029058">
    <property type="entry name" value="AB_hydrolase_fold"/>
</dbReference>
<organism evidence="2 3">
    <name type="scientific">Fusibacter ferrireducens</name>
    <dbReference type="NCBI Taxonomy" id="2785058"/>
    <lineage>
        <taxon>Bacteria</taxon>
        <taxon>Bacillati</taxon>
        <taxon>Bacillota</taxon>
        <taxon>Clostridia</taxon>
        <taxon>Eubacteriales</taxon>
        <taxon>Eubacteriales Family XII. Incertae Sedis</taxon>
        <taxon>Fusibacter</taxon>
    </lineage>
</organism>
<dbReference type="Gene3D" id="3.40.50.1820">
    <property type="entry name" value="alpha/beta hydrolase"/>
    <property type="match status" value="1"/>
</dbReference>
<feature type="domain" description="AB hydrolase-1" evidence="1">
    <location>
        <begin position="24"/>
        <end position="120"/>
    </location>
</feature>
<accession>A0ABR9ZRK9</accession>
<evidence type="ECO:0000259" key="1">
    <source>
        <dbReference type="Pfam" id="PF00561"/>
    </source>
</evidence>
<proteinExistence type="predicted"/>
<dbReference type="RefSeq" id="WP_194701311.1">
    <property type="nucleotide sequence ID" value="NZ_JADKNH010000004.1"/>
</dbReference>
<sequence>MKRKYFESNGLKLSYLDNEEIGKPMILCLHGLFGNARYYSNFLELKKYHVLSLDQRGHGFSQHAATGQYTCEHLLSDFLSFLDKVSKENPVMVIGHSLGGIIAYYAAAERSNISKLVVEDIGAIVKGDASFASQITHRTSSLLMLSDSLKKFGIKEPSYFMESAFNDEAGWGFRFDKEHMAEIHESINGDHWDVLLSSSCPMLLVHGQNSWVVSDEHVIEIGEKRENTKVVMFEHISHGINMEVPNEFLEHVNCFLNE</sequence>
<evidence type="ECO:0000313" key="3">
    <source>
        <dbReference type="Proteomes" id="UP000614200"/>
    </source>
</evidence>
<gene>
    <name evidence="2" type="ORF">ISU02_08110</name>
</gene>
<dbReference type="SUPFAM" id="SSF53474">
    <property type="entry name" value="alpha/beta-Hydrolases"/>
    <property type="match status" value="1"/>
</dbReference>
<keyword evidence="3" id="KW-1185">Reference proteome</keyword>
<name>A0ABR9ZRK9_9FIRM</name>
<dbReference type="InterPro" id="IPR050228">
    <property type="entry name" value="Carboxylesterase_BioH"/>
</dbReference>
<dbReference type="PANTHER" id="PTHR43194">
    <property type="entry name" value="HYDROLASE ALPHA/BETA FOLD FAMILY"/>
    <property type="match status" value="1"/>
</dbReference>
<evidence type="ECO:0000313" key="2">
    <source>
        <dbReference type="EMBL" id="MBF4693080.1"/>
    </source>
</evidence>
<protein>
    <submittedName>
        <fullName evidence="2">Alpha/beta hydrolase</fullName>
    </submittedName>
</protein>
<reference evidence="2 3" key="1">
    <citation type="submission" date="2020-11" db="EMBL/GenBank/DDBJ databases">
        <title>Fusibacter basophilias sp. nov.</title>
        <authorList>
            <person name="Qiu D."/>
        </authorList>
    </citation>
    <scope>NUCLEOTIDE SEQUENCE [LARGE SCALE GENOMIC DNA]</scope>
    <source>
        <strain evidence="2 3">Q10-2</strain>
    </source>
</reference>
<dbReference type="InterPro" id="IPR000073">
    <property type="entry name" value="AB_hydrolase_1"/>
</dbReference>
<comment type="caution">
    <text evidence="2">The sequence shown here is derived from an EMBL/GenBank/DDBJ whole genome shotgun (WGS) entry which is preliminary data.</text>
</comment>
<keyword evidence="2" id="KW-0378">Hydrolase</keyword>
<dbReference type="Proteomes" id="UP000614200">
    <property type="component" value="Unassembled WGS sequence"/>
</dbReference>
<dbReference type="PANTHER" id="PTHR43194:SF2">
    <property type="entry name" value="PEROXISOMAL MEMBRANE PROTEIN LPX1"/>
    <property type="match status" value="1"/>
</dbReference>
<dbReference type="GO" id="GO:0016787">
    <property type="term" value="F:hydrolase activity"/>
    <property type="evidence" value="ECO:0007669"/>
    <property type="project" value="UniProtKB-KW"/>
</dbReference>
<dbReference type="Pfam" id="PF00561">
    <property type="entry name" value="Abhydrolase_1"/>
    <property type="match status" value="1"/>
</dbReference>